<reference evidence="1 2" key="1">
    <citation type="journal article" date="2019" name="Sci. Rep.">
        <title>Orb-weaving spider Araneus ventricosus genome elucidates the spidroin gene catalogue.</title>
        <authorList>
            <person name="Kono N."/>
            <person name="Nakamura H."/>
            <person name="Ohtoshi R."/>
            <person name="Moran D.A.P."/>
            <person name="Shinohara A."/>
            <person name="Yoshida Y."/>
            <person name="Fujiwara M."/>
            <person name="Mori M."/>
            <person name="Tomita M."/>
            <person name="Arakawa K."/>
        </authorList>
    </citation>
    <scope>NUCLEOTIDE SEQUENCE [LARGE SCALE GENOMIC DNA]</scope>
</reference>
<name>A0A4Y2GZL7_ARAVE</name>
<protein>
    <submittedName>
        <fullName evidence="1">Uncharacterized protein</fullName>
    </submittedName>
</protein>
<dbReference type="Proteomes" id="UP000499080">
    <property type="component" value="Unassembled WGS sequence"/>
</dbReference>
<dbReference type="OrthoDB" id="8121869at2759"/>
<keyword evidence="2" id="KW-1185">Reference proteome</keyword>
<gene>
    <name evidence="1" type="ORF">AVEN_206001_1</name>
</gene>
<dbReference type="AlphaFoldDB" id="A0A4Y2GZL7"/>
<proteinExistence type="predicted"/>
<comment type="caution">
    <text evidence="1">The sequence shown here is derived from an EMBL/GenBank/DDBJ whole genome shotgun (WGS) entry which is preliminary data.</text>
</comment>
<dbReference type="EMBL" id="BGPR01001614">
    <property type="protein sequence ID" value="GBM57928.1"/>
    <property type="molecule type" value="Genomic_DNA"/>
</dbReference>
<evidence type="ECO:0000313" key="2">
    <source>
        <dbReference type="Proteomes" id="UP000499080"/>
    </source>
</evidence>
<accession>A0A4Y2GZL7</accession>
<sequence>MANLTRFPIHDRFPNVVHLNVHLENGQRVYFISDNAHERATQPPYTTLTAYFKLFQEDTFAKTLLYAEIPKYYTWNKSKNHFVEENKVLSLQDIPMYMNLMH</sequence>
<organism evidence="1 2">
    <name type="scientific">Araneus ventricosus</name>
    <name type="common">Orbweaver spider</name>
    <name type="synonym">Epeira ventricosa</name>
    <dbReference type="NCBI Taxonomy" id="182803"/>
    <lineage>
        <taxon>Eukaryota</taxon>
        <taxon>Metazoa</taxon>
        <taxon>Ecdysozoa</taxon>
        <taxon>Arthropoda</taxon>
        <taxon>Chelicerata</taxon>
        <taxon>Arachnida</taxon>
        <taxon>Araneae</taxon>
        <taxon>Araneomorphae</taxon>
        <taxon>Entelegynae</taxon>
        <taxon>Araneoidea</taxon>
        <taxon>Araneidae</taxon>
        <taxon>Araneus</taxon>
    </lineage>
</organism>
<evidence type="ECO:0000313" key="1">
    <source>
        <dbReference type="EMBL" id="GBM57928.1"/>
    </source>
</evidence>